<dbReference type="Gene3D" id="3.40.140.10">
    <property type="entry name" value="Cytidine Deaminase, domain 2"/>
    <property type="match status" value="1"/>
</dbReference>
<proteinExistence type="inferred from homology"/>
<dbReference type="InterPro" id="IPR050202">
    <property type="entry name" value="Cyt/Deoxycyt_deaminase"/>
</dbReference>
<dbReference type="PANTHER" id="PTHR11644">
    <property type="entry name" value="CYTIDINE DEAMINASE"/>
    <property type="match status" value="1"/>
</dbReference>
<gene>
    <name evidence="2" type="ORF">DICVIV_10467</name>
</gene>
<comment type="similarity">
    <text evidence="1">Belongs to the cytidine and deoxycytidylate deaminase family.</text>
</comment>
<dbReference type="GO" id="GO:0005829">
    <property type="term" value="C:cytosol"/>
    <property type="evidence" value="ECO:0007669"/>
    <property type="project" value="TreeGrafter"/>
</dbReference>
<dbReference type="OrthoDB" id="414540at2759"/>
<dbReference type="Proteomes" id="UP000053766">
    <property type="component" value="Unassembled WGS sequence"/>
</dbReference>
<protein>
    <submittedName>
        <fullName evidence="2">Uncharacterized protein</fullName>
    </submittedName>
</protein>
<evidence type="ECO:0000313" key="2">
    <source>
        <dbReference type="EMBL" id="KJH43510.1"/>
    </source>
</evidence>
<dbReference type="STRING" id="29172.A0A0D8XFQ6"/>
<dbReference type="AlphaFoldDB" id="A0A0D8XFQ6"/>
<dbReference type="GO" id="GO:0008270">
    <property type="term" value="F:zinc ion binding"/>
    <property type="evidence" value="ECO:0007669"/>
    <property type="project" value="TreeGrafter"/>
</dbReference>
<evidence type="ECO:0000313" key="3">
    <source>
        <dbReference type="Proteomes" id="UP000053766"/>
    </source>
</evidence>
<dbReference type="PANTHER" id="PTHR11644:SF2">
    <property type="entry name" value="CYTIDINE DEAMINASE"/>
    <property type="match status" value="1"/>
</dbReference>
<dbReference type="InterPro" id="IPR016193">
    <property type="entry name" value="Cytidine_deaminase-like"/>
</dbReference>
<dbReference type="GO" id="GO:0004126">
    <property type="term" value="F:cytidine deaminase activity"/>
    <property type="evidence" value="ECO:0007669"/>
    <property type="project" value="TreeGrafter"/>
</dbReference>
<dbReference type="SUPFAM" id="SSF53927">
    <property type="entry name" value="Cytidine deaminase-like"/>
    <property type="match status" value="2"/>
</dbReference>
<accession>A0A0D8XFQ6</accession>
<organism evidence="2 3">
    <name type="scientific">Dictyocaulus viviparus</name>
    <name type="common">Bovine lungworm</name>
    <dbReference type="NCBI Taxonomy" id="29172"/>
    <lineage>
        <taxon>Eukaryota</taxon>
        <taxon>Metazoa</taxon>
        <taxon>Ecdysozoa</taxon>
        <taxon>Nematoda</taxon>
        <taxon>Chromadorea</taxon>
        <taxon>Rhabditida</taxon>
        <taxon>Rhabditina</taxon>
        <taxon>Rhabditomorpha</taxon>
        <taxon>Strongyloidea</taxon>
        <taxon>Metastrongylidae</taxon>
        <taxon>Dictyocaulus</taxon>
    </lineage>
</organism>
<reference evidence="2 3" key="1">
    <citation type="submission" date="2013-11" db="EMBL/GenBank/DDBJ databases">
        <title>Draft genome of the bovine lungworm Dictyocaulus viviparus.</title>
        <authorList>
            <person name="Mitreva M."/>
        </authorList>
    </citation>
    <scope>NUCLEOTIDE SEQUENCE [LARGE SCALE GENOMIC DNA]</scope>
    <source>
        <strain evidence="2 3">HannoverDv2000</strain>
    </source>
</reference>
<reference evidence="3" key="2">
    <citation type="journal article" date="2016" name="Sci. Rep.">
        <title>Dictyocaulus viviparus genome, variome and transcriptome elucidate lungworm biology and support future intervention.</title>
        <authorList>
            <person name="McNulty S.N."/>
            <person name="Strube C."/>
            <person name="Rosa B.A."/>
            <person name="Martin J.C."/>
            <person name="Tyagi R."/>
            <person name="Choi Y.J."/>
            <person name="Wang Q."/>
            <person name="Hallsworth Pepin K."/>
            <person name="Zhang X."/>
            <person name="Ozersky P."/>
            <person name="Wilson R.K."/>
            <person name="Sternberg P.W."/>
            <person name="Gasser R.B."/>
            <person name="Mitreva M."/>
        </authorList>
    </citation>
    <scope>NUCLEOTIDE SEQUENCE [LARGE SCALE GENOMIC DNA]</scope>
    <source>
        <strain evidence="3">HannoverDv2000</strain>
    </source>
</reference>
<dbReference type="EMBL" id="KN716552">
    <property type="protein sequence ID" value="KJH43510.1"/>
    <property type="molecule type" value="Genomic_DNA"/>
</dbReference>
<dbReference type="CDD" id="cd01283">
    <property type="entry name" value="cytidine_deaminase"/>
    <property type="match status" value="1"/>
</dbReference>
<sequence length="181" mass="20878">MKLKKTNGEFGDCQFPRFIVEFFTEPPSLQFRSEWLYLTMSYYRWHTLYIVFLIQFISSPYSKFPVGAALLTDDDTVILGEDHAKIRMNDMELKMDDRKLRHLRLGGDIVIIVPNHEEVKQILSFTSGINCENASYGGTICAERAAVTSAVTRGYRKFRAIAIGKRRDDSLTKKPSRKELQ</sequence>
<name>A0A0D8XFQ6_DICVI</name>
<keyword evidence="3" id="KW-1185">Reference proteome</keyword>
<evidence type="ECO:0000256" key="1">
    <source>
        <dbReference type="ARBA" id="ARBA00006576"/>
    </source>
</evidence>